<sequence>MKSKETSKNGGFEMQRHDIEKWASMNELLDYLDVSRESVLRWIAHRNMPAHKVGRVWKFKFSEIDEWIRSGGADDRSENKDIKTEDTDNGEG</sequence>
<dbReference type="SUPFAM" id="SSF46955">
    <property type="entry name" value="Putative DNA-binding domain"/>
    <property type="match status" value="1"/>
</dbReference>
<dbReference type="Proteomes" id="UP001327986">
    <property type="component" value="Chromosome"/>
</dbReference>
<feature type="domain" description="Helix-turn-helix" evidence="2">
    <location>
        <begin position="26"/>
        <end position="70"/>
    </location>
</feature>
<protein>
    <submittedName>
        <fullName evidence="3">Helix-turn-helix domain-containing protein</fullName>
    </submittedName>
</protein>
<dbReference type="RefSeq" id="WP_324664608.1">
    <property type="nucleotide sequence ID" value="NZ_CP141531.1"/>
</dbReference>
<proteinExistence type="predicted"/>
<dbReference type="InterPro" id="IPR041657">
    <property type="entry name" value="HTH_17"/>
</dbReference>
<accession>A0AB38Z8Z0</accession>
<dbReference type="AlphaFoldDB" id="A0AB38Z8Z0"/>
<evidence type="ECO:0000313" key="3">
    <source>
        <dbReference type="EMBL" id="WRO07063.1"/>
    </source>
</evidence>
<dbReference type="GO" id="GO:0003677">
    <property type="term" value="F:DNA binding"/>
    <property type="evidence" value="ECO:0007669"/>
    <property type="project" value="InterPro"/>
</dbReference>
<evidence type="ECO:0000256" key="1">
    <source>
        <dbReference type="SAM" id="MobiDB-lite"/>
    </source>
</evidence>
<reference evidence="3" key="1">
    <citation type="submission" date="2023-12" db="EMBL/GenBank/DDBJ databases">
        <title>Isolation of organohalide respiring bacteria Dehalococcoides mccartyi strain GPTCE1 in groundwater collected near a chemical plant in Suzhou, China.</title>
        <authorList>
            <person name="Liu G."/>
        </authorList>
    </citation>
    <scope>NUCLEOTIDE SEQUENCE</scope>
    <source>
        <strain evidence="3">GPTCE1</strain>
    </source>
</reference>
<dbReference type="EMBL" id="CP141531">
    <property type="protein sequence ID" value="WRO07063.1"/>
    <property type="molecule type" value="Genomic_DNA"/>
</dbReference>
<dbReference type="NCBIfam" id="TIGR01764">
    <property type="entry name" value="excise"/>
    <property type="match status" value="1"/>
</dbReference>
<gene>
    <name evidence="3" type="ORF">VLL09_06645</name>
</gene>
<dbReference type="InterPro" id="IPR009061">
    <property type="entry name" value="DNA-bd_dom_put_sf"/>
</dbReference>
<organism evidence="3 4">
    <name type="scientific">Dehalococcoides mccartyi</name>
    <dbReference type="NCBI Taxonomy" id="61435"/>
    <lineage>
        <taxon>Bacteria</taxon>
        <taxon>Bacillati</taxon>
        <taxon>Chloroflexota</taxon>
        <taxon>Dehalococcoidia</taxon>
        <taxon>Dehalococcoidales</taxon>
        <taxon>Dehalococcoidaceae</taxon>
        <taxon>Dehalococcoides</taxon>
    </lineage>
</organism>
<feature type="compositionally biased region" description="Basic and acidic residues" evidence="1">
    <location>
        <begin position="71"/>
        <end position="86"/>
    </location>
</feature>
<dbReference type="Gene3D" id="1.10.10.10">
    <property type="entry name" value="Winged helix-like DNA-binding domain superfamily/Winged helix DNA-binding domain"/>
    <property type="match status" value="1"/>
</dbReference>
<evidence type="ECO:0000259" key="2">
    <source>
        <dbReference type="Pfam" id="PF12728"/>
    </source>
</evidence>
<dbReference type="Pfam" id="PF12728">
    <property type="entry name" value="HTH_17"/>
    <property type="match status" value="1"/>
</dbReference>
<feature type="region of interest" description="Disordered" evidence="1">
    <location>
        <begin position="71"/>
        <end position="92"/>
    </location>
</feature>
<evidence type="ECO:0000313" key="4">
    <source>
        <dbReference type="Proteomes" id="UP001327986"/>
    </source>
</evidence>
<dbReference type="InterPro" id="IPR036388">
    <property type="entry name" value="WH-like_DNA-bd_sf"/>
</dbReference>
<name>A0AB38Z8Z0_9CHLR</name>
<dbReference type="InterPro" id="IPR010093">
    <property type="entry name" value="SinI_DNA-bd"/>
</dbReference>